<dbReference type="AlphaFoldDB" id="A0A2S5GKQ4"/>
<sequence length="129" mass="14054">MQRGGIKAARDKQMCSQLQTRSAKDWIGKVERVGANSDGKGVFSVEIAKDVEVKTWNNALSDAFHKTMLEPGTPLFDTAASLKKGQMIKFSGTFFSASDGDCLVESSLSLSGKVKNPEFIFRFTAIEAL</sequence>
<comment type="caution">
    <text evidence="1">The sequence shown here is derived from an EMBL/GenBank/DDBJ whole genome shotgun (WGS) entry which is preliminary data.</text>
</comment>
<proteinExistence type="predicted"/>
<accession>A0A2S5GKQ4</accession>
<organism evidence="1 2">
    <name type="scientific">Achromobacter spanius</name>
    <dbReference type="NCBI Taxonomy" id="217203"/>
    <lineage>
        <taxon>Bacteria</taxon>
        <taxon>Pseudomonadati</taxon>
        <taxon>Pseudomonadota</taxon>
        <taxon>Betaproteobacteria</taxon>
        <taxon>Burkholderiales</taxon>
        <taxon>Alcaligenaceae</taxon>
        <taxon>Achromobacter</taxon>
    </lineage>
</organism>
<gene>
    <name evidence="1" type="ORF">C4E15_25955</name>
</gene>
<name>A0A2S5GKQ4_9BURK</name>
<evidence type="ECO:0000313" key="1">
    <source>
        <dbReference type="EMBL" id="PPA73461.1"/>
    </source>
</evidence>
<dbReference type="EMBL" id="PREU01000015">
    <property type="protein sequence ID" value="PPA73461.1"/>
    <property type="molecule type" value="Genomic_DNA"/>
</dbReference>
<dbReference type="Proteomes" id="UP000239990">
    <property type="component" value="Unassembled WGS sequence"/>
</dbReference>
<evidence type="ECO:0000313" key="2">
    <source>
        <dbReference type="Proteomes" id="UP000239990"/>
    </source>
</evidence>
<reference evidence="1 2" key="1">
    <citation type="submission" date="2018-02" db="EMBL/GenBank/DDBJ databases">
        <title>Draft Genome of Achromobacter spanius stain 6.</title>
        <authorList>
            <person name="Gunasekera T.S."/>
            <person name="Radwan O."/>
            <person name="Ruiz O.N."/>
        </authorList>
    </citation>
    <scope>NUCLEOTIDE SEQUENCE [LARGE SCALE GENOMIC DNA]</scope>
    <source>
        <strain evidence="1 2">6</strain>
    </source>
</reference>
<protein>
    <submittedName>
        <fullName evidence="1">Uncharacterized protein</fullName>
    </submittedName>
</protein>